<evidence type="ECO:0000259" key="1">
    <source>
        <dbReference type="Pfam" id="PF24623"/>
    </source>
</evidence>
<protein>
    <recommendedName>
        <fullName evidence="1">DNA-binding phage zinc finger domain-containing protein</fullName>
    </recommendedName>
</protein>
<dbReference type="OrthoDB" id="3367255at2"/>
<dbReference type="Pfam" id="PF24623">
    <property type="entry name" value="Phage_zn_bind_8"/>
    <property type="match status" value="1"/>
</dbReference>
<dbReference type="HOGENOM" id="CLU_1131712_0_0_11"/>
<dbReference type="PATRIC" id="fig|512565.3.peg.2141"/>
<evidence type="ECO:0000313" key="3">
    <source>
        <dbReference type="Proteomes" id="UP000007882"/>
    </source>
</evidence>
<accession>I0H2X6</accession>
<dbReference type="RefSeq" id="WP_014442258.1">
    <property type="nucleotide sequence ID" value="NC_017093.1"/>
</dbReference>
<gene>
    <name evidence="2" type="ordered locus">AMIS_21430</name>
</gene>
<organism evidence="2 3">
    <name type="scientific">Actinoplanes missouriensis (strain ATCC 14538 / DSM 43046 / CBS 188.64 / JCM 3121 / NBRC 102363 / NCIMB 12654 / NRRL B-3342 / UNCC 431)</name>
    <dbReference type="NCBI Taxonomy" id="512565"/>
    <lineage>
        <taxon>Bacteria</taxon>
        <taxon>Bacillati</taxon>
        <taxon>Actinomycetota</taxon>
        <taxon>Actinomycetes</taxon>
        <taxon>Micromonosporales</taxon>
        <taxon>Micromonosporaceae</taxon>
        <taxon>Actinoplanes</taxon>
    </lineage>
</organism>
<keyword evidence="3" id="KW-1185">Reference proteome</keyword>
<dbReference type="InterPro" id="IPR056911">
    <property type="entry name" value="Phage_Znf_bind_put"/>
</dbReference>
<dbReference type="KEGG" id="ams:AMIS_21430"/>
<dbReference type="EMBL" id="AP012319">
    <property type="protein sequence ID" value="BAL87363.1"/>
    <property type="molecule type" value="Genomic_DNA"/>
</dbReference>
<dbReference type="STRING" id="512565.AMIS_21430"/>
<sequence>MTSSTIQATLTTANTVDLIDVLRAPLAVTCPKCQTRPGHECQSTGGGNFAYVPTHKARTDRVKDWPETFAAEAGRLVKSGLRATYEARAAADWSRFEAAAAPVPAAKPVTPKGVRLSEAQAEEIERYVLSGGYGSVSTAHFHGDAAHRQTVNALEAKGIVEFVETADHGYSRSMKLTEFGWQVYHQHRLIIKRLTDEQVAEQVARAESGRCLECGAQPGVTAGCDLCDLERFSAAQDARRGGEAA</sequence>
<proteinExistence type="predicted"/>
<name>I0H2X6_ACTM4</name>
<reference evidence="2 3" key="1">
    <citation type="submission" date="2012-02" db="EMBL/GenBank/DDBJ databases">
        <title>Complete genome sequence of Actinoplanes missouriensis 431 (= NBRC 102363).</title>
        <authorList>
            <person name="Ohnishi Y."/>
            <person name="Ishikawa J."/>
            <person name="Sekine M."/>
            <person name="Hosoyama A."/>
            <person name="Harada T."/>
            <person name="Narita H."/>
            <person name="Hata T."/>
            <person name="Konno Y."/>
            <person name="Tutikane K."/>
            <person name="Fujita N."/>
            <person name="Horinouchi S."/>
            <person name="Hayakawa M."/>
        </authorList>
    </citation>
    <scope>NUCLEOTIDE SEQUENCE [LARGE SCALE GENOMIC DNA]</scope>
    <source>
        <strain evidence="3">ATCC 14538 / DSM 43046 / CBS 188.64 / JCM 3121 / NBRC 102363 / NCIMB 12654 / NRRL B-3342 / UNCC 431</strain>
    </source>
</reference>
<evidence type="ECO:0000313" key="2">
    <source>
        <dbReference type="EMBL" id="BAL87363.1"/>
    </source>
</evidence>
<dbReference type="Proteomes" id="UP000007882">
    <property type="component" value="Chromosome"/>
</dbReference>
<dbReference type="AlphaFoldDB" id="I0H2X6"/>
<feature type="domain" description="DNA-binding phage zinc finger" evidence="1">
    <location>
        <begin position="23"/>
        <end position="63"/>
    </location>
</feature>